<organism evidence="7 8">
    <name type="scientific">Heterodera schachtii</name>
    <name type="common">Sugarbeet cyst nematode worm</name>
    <name type="synonym">Tylenchus schachtii</name>
    <dbReference type="NCBI Taxonomy" id="97005"/>
    <lineage>
        <taxon>Eukaryota</taxon>
        <taxon>Metazoa</taxon>
        <taxon>Ecdysozoa</taxon>
        <taxon>Nematoda</taxon>
        <taxon>Chromadorea</taxon>
        <taxon>Rhabditida</taxon>
        <taxon>Tylenchina</taxon>
        <taxon>Tylenchomorpha</taxon>
        <taxon>Tylenchoidea</taxon>
        <taxon>Heteroderidae</taxon>
        <taxon>Heteroderinae</taxon>
        <taxon>Heterodera</taxon>
    </lineage>
</organism>
<name>A0ABD2KH52_HETSC</name>
<feature type="region of interest" description="Disordered" evidence="5">
    <location>
        <begin position="51"/>
        <end position="122"/>
    </location>
</feature>
<sequence length="1469" mass="159943">MEKTISSFPFLEQFSSAFAHRNPALFLNGIDQLFAVSGNSTSASTTKLGAIKEVEESEETVQSRENAEEEGLPEKQRKRRERVPRQQKKKKGSLCDWSASSASPSSGSEEFEEEGRVDHNESEQQLFVVNVTSLDEGPEVSQNECANGPRPSDSTSASSSSHSSFSDRPLDHNWHFLRHHFPTPLLSSSSTIDSSTSSSNSSGGAASQSGTGGQQAQKQQQNIVSCGVSRCHTQLSPAASIAAEVQRVSIDDRGNSAFGGTIRLSPRMATQQQQAEGAQAEEGDGVSEKRNTATEGARSDRMSGRALRKHAAVEDEEQPLLLDSACASSVSLSAVHPLAVPPGVSPSSSVSLSSLLSVEQQLALAAASVPQRNNPPPPPLHQRHQLDPVTAALQLALLHHQQPQQPMQQQTERMASVKMEPQSSSSVSRDELLSSLIHSHSAVGRDQLLAAANALQQQNAMNALANLSAIMHQQHSVGVASSPVAAVSGDLRDFSMDAATVASCAASSSRLASIQEEQPGGTSPGVDIQRLFEAAGRNQSTESMASTSGGSAAPSGSAASGGAGESAGGIPRKQDIQTDIRMNRGRFQLVRKRGRSEVWNLFGQVVDMLTGQRLPYVACYACKVLYTDTGGGTGNMTRHRCSMGSSYRSVRRSSSDTTVGNESIASSVTQSSSSFESVGGVVGTVIPHGPISPQDDAAGGGQFGHFRGDQFCHQSVPRTPTAGASREAFAQSGSTGFMSGGTTSNISTTTSASFDSPGTVQQYHQLHLNLGPPPMLMMSRFAAATASGSTAPPIPSCSAGPSLLSPFLPHHQPPPTQSQSLSPSTLTSPSSSSVPTRTLWPVGLGSGHHFTAADKQLFVQAMVQFCAQDMHNCEVVEGEGFKNLVETVLFIGRRSHGDPSANIFDPIRNLIPTARQLKQTFVNHEIAVRQATVRDLSLVKNAGVALSCQTLNFGGERHVTLIANYITDDWRITRRTLRVEKATDVHSFSQLLRDVLVEFQLSDAPLVLLTMDSSEYGDHSEMVEQMPDNVLTMPNANMALNMILAQSLTESADFASVLALVRLCFRLISAVRETDRLGQFSPTDSLPTQWAEMADADGQKLNYTTEIYLALKFVRQNAAAILTLLEREGIRELIGEMNKTNWKMAAELEQFLEPFHETAEIFIDSKQPHFQRIVPEWFALMHECQPQLSMDESSPCAVAAPFCPEGKIPTDAMEERKLNLEKEQQQSQHNSRESERQMQGREHCRHSPAHSAPSTPNWLQSVRQAASRRLNEWAETNLRTEHRMATVLNPRPRLRQLQLICTEAERAAVYERIREMVGLSRKAKAAETETKTEPFKKRRRFQEVETAATKRKDFLHRLEECAMEEEDELDIYLRTSFTQEQTQDILEFWSSIGEAQFPRLARFARFILASSGAPCPIPLQQPSICKLGPHEIGTRLNLRPEVLNSLAHVPHQSQQVQQQQHQQSASPME</sequence>
<dbReference type="InterPro" id="IPR012337">
    <property type="entry name" value="RNaseH-like_sf"/>
</dbReference>
<feature type="compositionally biased region" description="Polar residues" evidence="5">
    <location>
        <begin position="656"/>
        <end position="665"/>
    </location>
</feature>
<dbReference type="GO" id="GO:0008270">
    <property type="term" value="F:zinc ion binding"/>
    <property type="evidence" value="ECO:0007669"/>
    <property type="project" value="UniProtKB-KW"/>
</dbReference>
<gene>
    <name evidence="7" type="ORF">niasHS_003503</name>
</gene>
<feature type="region of interest" description="Disordered" evidence="5">
    <location>
        <begin position="685"/>
        <end position="704"/>
    </location>
</feature>
<feature type="compositionally biased region" description="Low complexity" evidence="5">
    <location>
        <begin position="817"/>
        <end position="833"/>
    </location>
</feature>
<feature type="compositionally biased region" description="Low complexity" evidence="5">
    <location>
        <begin position="543"/>
        <end position="558"/>
    </location>
</feature>
<feature type="region of interest" description="Disordered" evidence="5">
    <location>
        <begin position="802"/>
        <end position="835"/>
    </location>
</feature>
<feature type="compositionally biased region" description="Low complexity" evidence="5">
    <location>
        <begin position="401"/>
        <end position="410"/>
    </location>
</feature>
<dbReference type="EMBL" id="JBICCN010000026">
    <property type="protein sequence ID" value="KAL3102094.1"/>
    <property type="molecule type" value="Genomic_DNA"/>
</dbReference>
<feature type="compositionally biased region" description="Low complexity" evidence="5">
    <location>
        <begin position="152"/>
        <end position="166"/>
    </location>
</feature>
<dbReference type="PROSITE" id="PS50808">
    <property type="entry name" value="ZF_BED"/>
    <property type="match status" value="1"/>
</dbReference>
<evidence type="ECO:0000256" key="1">
    <source>
        <dbReference type="ARBA" id="ARBA00022723"/>
    </source>
</evidence>
<dbReference type="SUPFAM" id="SSF53098">
    <property type="entry name" value="Ribonuclease H-like"/>
    <property type="match status" value="1"/>
</dbReference>
<comment type="caution">
    <text evidence="7">The sequence shown here is derived from an EMBL/GenBank/DDBJ whole genome shotgun (WGS) entry which is preliminary data.</text>
</comment>
<feature type="region of interest" description="Disordered" evidence="5">
    <location>
        <begin position="1450"/>
        <end position="1469"/>
    </location>
</feature>
<evidence type="ECO:0000259" key="6">
    <source>
        <dbReference type="PROSITE" id="PS50808"/>
    </source>
</evidence>
<keyword evidence="2 4" id="KW-0863">Zinc-finger</keyword>
<feature type="region of interest" description="Disordered" evidence="5">
    <location>
        <begin position="185"/>
        <end position="218"/>
    </location>
</feature>
<feature type="compositionally biased region" description="Polar residues" evidence="5">
    <location>
        <begin position="1252"/>
        <end position="1263"/>
    </location>
</feature>
<feature type="region of interest" description="Disordered" evidence="5">
    <location>
        <begin position="651"/>
        <end position="670"/>
    </location>
</feature>
<feature type="region of interest" description="Disordered" evidence="5">
    <location>
        <begin position="1219"/>
        <end position="1263"/>
    </location>
</feature>
<feature type="compositionally biased region" description="Basic and acidic residues" evidence="5">
    <location>
        <begin position="286"/>
        <end position="303"/>
    </location>
</feature>
<evidence type="ECO:0000256" key="4">
    <source>
        <dbReference type="PROSITE-ProRule" id="PRU00027"/>
    </source>
</evidence>
<feature type="region of interest" description="Disordered" evidence="5">
    <location>
        <begin position="401"/>
        <end position="428"/>
    </location>
</feature>
<feature type="compositionally biased region" description="Low complexity" evidence="5">
    <location>
        <begin position="187"/>
        <end position="218"/>
    </location>
</feature>
<keyword evidence="1" id="KW-0479">Metal-binding</keyword>
<dbReference type="PANTHER" id="PTHR46169:SF29">
    <property type="entry name" value="DNA REPLICATION-RELATED ELEMENT FACTOR, ISOFORM A"/>
    <property type="match status" value="1"/>
</dbReference>
<proteinExistence type="predicted"/>
<evidence type="ECO:0000256" key="2">
    <source>
        <dbReference type="ARBA" id="ARBA00022771"/>
    </source>
</evidence>
<evidence type="ECO:0000256" key="5">
    <source>
        <dbReference type="SAM" id="MobiDB-lite"/>
    </source>
</evidence>
<feature type="region of interest" description="Disordered" evidence="5">
    <location>
        <begin position="537"/>
        <end position="579"/>
    </location>
</feature>
<evidence type="ECO:0000313" key="7">
    <source>
        <dbReference type="EMBL" id="KAL3102094.1"/>
    </source>
</evidence>
<feature type="region of interest" description="Disordered" evidence="5">
    <location>
        <begin position="709"/>
        <end position="758"/>
    </location>
</feature>
<feature type="compositionally biased region" description="Basic residues" evidence="5">
    <location>
        <begin position="76"/>
        <end position="92"/>
    </location>
</feature>
<feature type="region of interest" description="Disordered" evidence="5">
    <location>
        <begin position="253"/>
        <end position="316"/>
    </location>
</feature>
<dbReference type="PANTHER" id="PTHR46169">
    <property type="entry name" value="DNA REPLICATION-RELATED ELEMENT FACTOR, ISOFORM A"/>
    <property type="match status" value="1"/>
</dbReference>
<keyword evidence="3" id="KW-0862">Zinc</keyword>
<evidence type="ECO:0000256" key="3">
    <source>
        <dbReference type="ARBA" id="ARBA00022833"/>
    </source>
</evidence>
<dbReference type="Proteomes" id="UP001620645">
    <property type="component" value="Unassembled WGS sequence"/>
</dbReference>
<protein>
    <recommendedName>
        <fullName evidence="6">BED-type domain-containing protein</fullName>
    </recommendedName>
</protein>
<dbReference type="InterPro" id="IPR052717">
    <property type="entry name" value="Vacuolar_transposase_reg"/>
</dbReference>
<accession>A0ABD2KH52</accession>
<feature type="compositionally biased region" description="Basic and acidic residues" evidence="5">
    <location>
        <begin position="1219"/>
        <end position="1242"/>
    </location>
</feature>
<feature type="compositionally biased region" description="Low complexity" evidence="5">
    <location>
        <begin position="732"/>
        <end position="753"/>
    </location>
</feature>
<reference evidence="7 8" key="1">
    <citation type="submission" date="2024-10" db="EMBL/GenBank/DDBJ databases">
        <authorList>
            <person name="Kim D."/>
        </authorList>
    </citation>
    <scope>NUCLEOTIDE SEQUENCE [LARGE SCALE GENOMIC DNA]</scope>
    <source>
        <strain evidence="7">Taebaek</strain>
    </source>
</reference>
<dbReference type="SUPFAM" id="SSF140996">
    <property type="entry name" value="Hermes dimerisation domain"/>
    <property type="match status" value="1"/>
</dbReference>
<feature type="domain" description="BED-type" evidence="6">
    <location>
        <begin position="593"/>
        <end position="654"/>
    </location>
</feature>
<keyword evidence="8" id="KW-1185">Reference proteome</keyword>
<dbReference type="InterPro" id="IPR003656">
    <property type="entry name" value="Znf_BED"/>
</dbReference>
<feature type="region of interest" description="Disordered" evidence="5">
    <location>
        <begin position="135"/>
        <end position="167"/>
    </location>
</feature>
<dbReference type="Gene3D" id="1.10.10.1070">
    <property type="entry name" value="Zinc finger, BED domain-containing"/>
    <property type="match status" value="1"/>
</dbReference>
<evidence type="ECO:0000313" key="8">
    <source>
        <dbReference type="Proteomes" id="UP001620645"/>
    </source>
</evidence>
<feature type="compositionally biased region" description="Low complexity" evidence="5">
    <location>
        <begin position="98"/>
        <end position="108"/>
    </location>
</feature>